<proteinExistence type="predicted"/>
<comment type="cofactor">
    <cofactor evidence="1 8">
        <name>FAD</name>
        <dbReference type="ChEBI" id="CHEBI:57692"/>
    </cofactor>
</comment>
<reference evidence="11" key="1">
    <citation type="submission" date="2021-06" db="EMBL/GenBank/DDBJ databases">
        <title>Parelaphostrongylus tenuis whole genome reference sequence.</title>
        <authorList>
            <person name="Garwood T.J."/>
            <person name="Larsen P.A."/>
            <person name="Fountain-Jones N.M."/>
            <person name="Garbe J.R."/>
            <person name="Macchietto M.G."/>
            <person name="Kania S.A."/>
            <person name="Gerhold R.W."/>
            <person name="Richards J.E."/>
            <person name="Wolf T.M."/>
        </authorList>
    </citation>
    <scope>NUCLEOTIDE SEQUENCE</scope>
    <source>
        <strain evidence="11">MNPRO001-30</strain>
        <tissue evidence="11">Meninges</tissue>
    </source>
</reference>
<dbReference type="Proteomes" id="UP001196413">
    <property type="component" value="Unassembled WGS sequence"/>
</dbReference>
<dbReference type="InterPro" id="IPR017905">
    <property type="entry name" value="ERV/ALR_sulphydryl_oxidase"/>
</dbReference>
<dbReference type="Gene3D" id="3.40.30.10">
    <property type="entry name" value="Glutaredoxin"/>
    <property type="match status" value="2"/>
</dbReference>
<feature type="domain" description="ERV/ALR sulfhydryl oxidase" evidence="9">
    <location>
        <begin position="431"/>
        <end position="540"/>
    </location>
</feature>
<evidence type="ECO:0000313" key="11">
    <source>
        <dbReference type="EMBL" id="KAJ1370278.1"/>
    </source>
</evidence>
<evidence type="ECO:0000256" key="2">
    <source>
        <dbReference type="ARBA" id="ARBA00022630"/>
    </source>
</evidence>
<dbReference type="Pfam" id="PF00085">
    <property type="entry name" value="Thioredoxin"/>
    <property type="match status" value="1"/>
</dbReference>
<sequence length="585" mass="67945">MLLALWALVHSASAAISSFNYVPLGSNPTLYTPGVEPIMHLDQHTFYDTVFRQNHAFVVEFYADWCGHCRAFAPYYRDFANYVKSWNSIVTVAAINCADSFNAQVCSENQITFYPILKYFPRTARSPNQAQNLDAKHSADEIREAVMRMIANEYSVAKYPDWPNFSHIIVDAHSTYGHLWEGIRESANYLAIIFEEYDGIGARFILDLVSRSNVLGARRALANSPLVQMLRIVHFPTVALFKRDHQQALYMQMYSNSTYWDLDRVILSDSHGSQHLETLRTTTIPPLKTTTQISVVDCNVHPDSCRELYFVSETDMLKAMRMALYDEVIRTPGLLRGENFTALSDFVTLLSNHFPVLTFSNDIRSRRSTSTMLKNSERARMVFAHIREFLKQRRGQNIVSIEEYKRQFENVERVFANPFPTESSWQHCKGTTPLFRGYTCGLWTTFHALTVHIYIDTIKEDNINALKPLKAIQGWVRSFFGCEDCKNHFMDMTTRMFPMTERRVRYPQDMMTYLWRAHNIVNNRLHGDPTEDPQFLKMQFPPPFLCPICHSGGQFSRRQVRHFLLRYYGSIRPHNSQVNRRLAVY</sequence>
<keyword evidence="6" id="KW-1015">Disulfide bond</keyword>
<gene>
    <name evidence="11" type="ORF">KIN20_031971</name>
</gene>
<dbReference type="PANTHER" id="PTHR22897">
    <property type="entry name" value="QUIESCIN Q6-RELATED SULFHYDRYL OXIDASE"/>
    <property type="match status" value="1"/>
</dbReference>
<keyword evidence="4 8" id="KW-0274">FAD</keyword>
<dbReference type="InterPro" id="IPR036774">
    <property type="entry name" value="ERV/ALR_sulphydryl_oxid_sf"/>
</dbReference>
<dbReference type="EMBL" id="JAHQIW010006763">
    <property type="protein sequence ID" value="KAJ1370278.1"/>
    <property type="molecule type" value="Genomic_DNA"/>
</dbReference>
<dbReference type="InterPro" id="IPR013766">
    <property type="entry name" value="Thioredoxin_domain"/>
</dbReference>
<dbReference type="GO" id="GO:0000139">
    <property type="term" value="C:Golgi membrane"/>
    <property type="evidence" value="ECO:0007669"/>
    <property type="project" value="TreeGrafter"/>
</dbReference>
<evidence type="ECO:0000256" key="7">
    <source>
        <dbReference type="ARBA" id="ARBA00023180"/>
    </source>
</evidence>
<keyword evidence="3" id="KW-0732">Signal</keyword>
<dbReference type="GO" id="GO:0005615">
    <property type="term" value="C:extracellular space"/>
    <property type="evidence" value="ECO:0007669"/>
    <property type="project" value="TreeGrafter"/>
</dbReference>
<dbReference type="PROSITE" id="PS51352">
    <property type="entry name" value="THIOREDOXIN_2"/>
    <property type="match status" value="1"/>
</dbReference>
<evidence type="ECO:0000256" key="5">
    <source>
        <dbReference type="ARBA" id="ARBA00023002"/>
    </source>
</evidence>
<keyword evidence="12" id="KW-1185">Reference proteome</keyword>
<evidence type="ECO:0000256" key="1">
    <source>
        <dbReference type="ARBA" id="ARBA00001974"/>
    </source>
</evidence>
<dbReference type="GO" id="GO:0016971">
    <property type="term" value="F:flavin-dependent sulfhydryl oxidase activity"/>
    <property type="evidence" value="ECO:0007669"/>
    <property type="project" value="InterPro"/>
</dbReference>
<keyword evidence="2 8" id="KW-0285">Flavoprotein</keyword>
<dbReference type="GO" id="GO:0006457">
    <property type="term" value="P:protein folding"/>
    <property type="evidence" value="ECO:0007669"/>
    <property type="project" value="TreeGrafter"/>
</dbReference>
<dbReference type="CDD" id="cd02992">
    <property type="entry name" value="PDI_a_QSOX"/>
    <property type="match status" value="1"/>
</dbReference>
<evidence type="ECO:0000256" key="6">
    <source>
        <dbReference type="ARBA" id="ARBA00023157"/>
    </source>
</evidence>
<protein>
    <recommendedName>
        <fullName evidence="8">Sulfhydryl oxidase</fullName>
        <ecNumber evidence="8">1.8.3.2</ecNumber>
    </recommendedName>
</protein>
<dbReference type="PROSITE" id="PS51324">
    <property type="entry name" value="ERV_ALR"/>
    <property type="match status" value="1"/>
</dbReference>
<keyword evidence="5 8" id="KW-0560">Oxidoreductase</keyword>
<dbReference type="Gene3D" id="1.20.120.1960">
    <property type="entry name" value="QSOX sulfhydryl oxidase domain"/>
    <property type="match status" value="1"/>
</dbReference>
<evidence type="ECO:0000259" key="10">
    <source>
        <dbReference type="PROSITE" id="PS51352"/>
    </source>
</evidence>
<feature type="domain" description="Thioredoxin" evidence="10">
    <location>
        <begin position="21"/>
        <end position="151"/>
    </location>
</feature>
<dbReference type="AlphaFoldDB" id="A0AAD5R683"/>
<dbReference type="FunFam" id="1.20.120.310:FF:000005">
    <property type="entry name" value="Sulfhydryl oxidase"/>
    <property type="match status" value="1"/>
</dbReference>
<name>A0AAD5R683_PARTN</name>
<dbReference type="InterPro" id="IPR017937">
    <property type="entry name" value="Thioredoxin_CS"/>
</dbReference>
<dbReference type="SUPFAM" id="SSF69000">
    <property type="entry name" value="FAD-dependent thiol oxidase"/>
    <property type="match status" value="1"/>
</dbReference>
<dbReference type="EC" id="1.8.3.2" evidence="8"/>
<dbReference type="SUPFAM" id="SSF52833">
    <property type="entry name" value="Thioredoxin-like"/>
    <property type="match status" value="1"/>
</dbReference>
<dbReference type="InterPro" id="IPR039798">
    <property type="entry name" value="Sulfhydryl_oxidase"/>
</dbReference>
<comment type="caution">
    <text evidence="11">The sequence shown here is derived from an EMBL/GenBank/DDBJ whole genome shotgun (WGS) entry which is preliminary data.</text>
</comment>
<accession>A0AAD5R683</accession>
<evidence type="ECO:0000256" key="3">
    <source>
        <dbReference type="ARBA" id="ARBA00022729"/>
    </source>
</evidence>
<evidence type="ECO:0000256" key="8">
    <source>
        <dbReference type="RuleBase" id="RU371123"/>
    </source>
</evidence>
<dbReference type="GO" id="GO:0003756">
    <property type="term" value="F:protein disulfide isomerase activity"/>
    <property type="evidence" value="ECO:0007669"/>
    <property type="project" value="TreeGrafter"/>
</dbReference>
<dbReference type="InterPro" id="IPR036249">
    <property type="entry name" value="Thioredoxin-like_sf"/>
</dbReference>
<dbReference type="Pfam" id="PF04777">
    <property type="entry name" value="Evr1_Alr"/>
    <property type="match status" value="1"/>
</dbReference>
<dbReference type="PROSITE" id="PS00194">
    <property type="entry name" value="THIOREDOXIN_1"/>
    <property type="match status" value="1"/>
</dbReference>
<evidence type="ECO:0000259" key="9">
    <source>
        <dbReference type="PROSITE" id="PS51324"/>
    </source>
</evidence>
<dbReference type="Gene3D" id="1.20.120.310">
    <property type="entry name" value="ERV/ALR sulfhydryl oxidase domain"/>
    <property type="match status" value="1"/>
</dbReference>
<evidence type="ECO:0000313" key="12">
    <source>
        <dbReference type="Proteomes" id="UP001196413"/>
    </source>
</evidence>
<comment type="catalytic activity">
    <reaction evidence="8">
        <text>2 R'C(R)SH + O2 = R'C(R)S-S(R)CR' + H2O2</text>
        <dbReference type="Rhea" id="RHEA:17357"/>
        <dbReference type="ChEBI" id="CHEBI:15379"/>
        <dbReference type="ChEBI" id="CHEBI:16240"/>
        <dbReference type="ChEBI" id="CHEBI:16520"/>
        <dbReference type="ChEBI" id="CHEBI:17412"/>
        <dbReference type="EC" id="1.8.3.2"/>
    </reaction>
</comment>
<dbReference type="InterPro" id="IPR042568">
    <property type="entry name" value="QSOX_FAD-bd_sf"/>
</dbReference>
<keyword evidence="7" id="KW-0325">Glycoprotein</keyword>
<organism evidence="11 12">
    <name type="scientific">Parelaphostrongylus tenuis</name>
    <name type="common">Meningeal worm</name>
    <dbReference type="NCBI Taxonomy" id="148309"/>
    <lineage>
        <taxon>Eukaryota</taxon>
        <taxon>Metazoa</taxon>
        <taxon>Ecdysozoa</taxon>
        <taxon>Nematoda</taxon>
        <taxon>Chromadorea</taxon>
        <taxon>Rhabditida</taxon>
        <taxon>Rhabditina</taxon>
        <taxon>Rhabditomorpha</taxon>
        <taxon>Strongyloidea</taxon>
        <taxon>Metastrongylidae</taxon>
        <taxon>Parelaphostrongylus</taxon>
    </lineage>
</organism>
<evidence type="ECO:0000256" key="4">
    <source>
        <dbReference type="ARBA" id="ARBA00022827"/>
    </source>
</evidence>
<dbReference type="PANTHER" id="PTHR22897:SF20">
    <property type="entry name" value="SULFHYDRYL OXIDASE"/>
    <property type="match status" value="1"/>
</dbReference>